<feature type="domain" description="Amidohydrolase-related" evidence="6">
    <location>
        <begin position="70"/>
        <end position="386"/>
    </location>
</feature>
<evidence type="ECO:0000313" key="7">
    <source>
        <dbReference type="EMBL" id="GAA2240478.1"/>
    </source>
</evidence>
<dbReference type="Gene3D" id="2.30.40.10">
    <property type="entry name" value="Urease, subunit C, domain 1"/>
    <property type="match status" value="1"/>
</dbReference>
<accession>A0ABN3DS72</accession>
<dbReference type="CDD" id="cd00854">
    <property type="entry name" value="NagA"/>
    <property type="match status" value="1"/>
</dbReference>
<name>A0ABN3DS72_9MICO</name>
<keyword evidence="2" id="KW-0479">Metal-binding</keyword>
<evidence type="ECO:0000313" key="8">
    <source>
        <dbReference type="Proteomes" id="UP001500929"/>
    </source>
</evidence>
<comment type="similarity">
    <text evidence="1 5">Belongs to the metallo-dependent hydrolases superfamily. NagA family.</text>
</comment>
<dbReference type="RefSeq" id="WP_259480074.1">
    <property type="nucleotide sequence ID" value="NZ_BAAAQY010000008.1"/>
</dbReference>
<dbReference type="InterPro" id="IPR006680">
    <property type="entry name" value="Amidohydro-rel"/>
</dbReference>
<evidence type="ECO:0000256" key="3">
    <source>
        <dbReference type="ARBA" id="ARBA00022801"/>
    </source>
</evidence>
<dbReference type="PANTHER" id="PTHR11113">
    <property type="entry name" value="N-ACETYLGLUCOSAMINE-6-PHOSPHATE DEACETYLASE"/>
    <property type="match status" value="1"/>
</dbReference>
<dbReference type="Gene3D" id="3.20.20.140">
    <property type="entry name" value="Metal-dependent hydrolases"/>
    <property type="match status" value="1"/>
</dbReference>
<dbReference type="EMBL" id="BAAAQY010000008">
    <property type="protein sequence ID" value="GAA2240478.1"/>
    <property type="molecule type" value="Genomic_DNA"/>
</dbReference>
<evidence type="ECO:0000256" key="1">
    <source>
        <dbReference type="ARBA" id="ARBA00010716"/>
    </source>
</evidence>
<dbReference type="PIRSF" id="PIRSF038994">
    <property type="entry name" value="NagA"/>
    <property type="match status" value="1"/>
</dbReference>
<dbReference type="NCBIfam" id="TIGR00221">
    <property type="entry name" value="nagA"/>
    <property type="match status" value="1"/>
</dbReference>
<reference evidence="7 8" key="1">
    <citation type="journal article" date="2019" name="Int. J. Syst. Evol. Microbiol.">
        <title>The Global Catalogue of Microorganisms (GCM) 10K type strain sequencing project: providing services to taxonomists for standard genome sequencing and annotation.</title>
        <authorList>
            <consortium name="The Broad Institute Genomics Platform"/>
            <consortium name="The Broad Institute Genome Sequencing Center for Infectious Disease"/>
            <person name="Wu L."/>
            <person name="Ma J."/>
        </authorList>
    </citation>
    <scope>NUCLEOTIDE SEQUENCE [LARGE SCALE GENOMIC DNA]</scope>
    <source>
        <strain evidence="7 8">JCM 16117</strain>
    </source>
</reference>
<comment type="caution">
    <text evidence="7">The sequence shown here is derived from an EMBL/GenBank/DDBJ whole genome shotgun (WGS) entry which is preliminary data.</text>
</comment>
<dbReference type="InterPro" id="IPR003764">
    <property type="entry name" value="GlcNAc_6-P_deAcase"/>
</dbReference>
<keyword evidence="4 5" id="KW-0119">Carbohydrate metabolism</keyword>
<sequence length="397" mass="40083">MTGPAGASSSSAFAAPTLVVRGARKLDADGVVDDFWLAAASGHIVATGAGSPPPAFSTATTTIDAAGDWLCPGFTDLHVHGGNGHSFDDGIDGMRAGLAFHRTHGTARSLVSLVSNPPHVLDALLDAVARLAGDDPRVLGAHLEGPFLAPARKGAHNPLYLGLPTRHLVRELLAASEGRLAQITLAPELPGALEAIEVFAASGVAVAVGHTEADHALARAAFDRGASILTHAFNAMPGLHHRAPGPVAAAIDNERVTLELIADGVHVHPSLIDLAFQAAPGRIALVTDAMSAAGAPDGDYHLGSLEVAVTDGRAVLAGTDTIAGSTLTLDRALRVTVDAGVDPVAAIAAVTTTPLRALGLASSAPGLADCGLLRVGQPADLVLLAPDFGRSRPLTAA</sequence>
<dbReference type="SUPFAM" id="SSF51556">
    <property type="entry name" value="Metallo-dependent hydrolases"/>
    <property type="match status" value="1"/>
</dbReference>
<dbReference type="Pfam" id="PF01979">
    <property type="entry name" value="Amidohydro_1"/>
    <property type="match status" value="1"/>
</dbReference>
<dbReference type="SUPFAM" id="SSF51338">
    <property type="entry name" value="Composite domain of metallo-dependent hydrolases"/>
    <property type="match status" value="1"/>
</dbReference>
<evidence type="ECO:0000259" key="6">
    <source>
        <dbReference type="Pfam" id="PF01979"/>
    </source>
</evidence>
<dbReference type="Proteomes" id="UP001500929">
    <property type="component" value="Unassembled WGS sequence"/>
</dbReference>
<protein>
    <submittedName>
        <fullName evidence="7">N-acetylglucosamine-6-phosphate deacetylase</fullName>
    </submittedName>
</protein>
<proteinExistence type="inferred from homology"/>
<evidence type="ECO:0000256" key="2">
    <source>
        <dbReference type="ARBA" id="ARBA00022723"/>
    </source>
</evidence>
<keyword evidence="8" id="KW-1185">Reference proteome</keyword>
<organism evidence="7 8">
    <name type="scientific">Herbiconiux moechotypicola</name>
    <dbReference type="NCBI Taxonomy" id="637393"/>
    <lineage>
        <taxon>Bacteria</taxon>
        <taxon>Bacillati</taxon>
        <taxon>Actinomycetota</taxon>
        <taxon>Actinomycetes</taxon>
        <taxon>Micrococcales</taxon>
        <taxon>Microbacteriaceae</taxon>
        <taxon>Herbiconiux</taxon>
    </lineage>
</organism>
<evidence type="ECO:0000256" key="4">
    <source>
        <dbReference type="ARBA" id="ARBA00023277"/>
    </source>
</evidence>
<evidence type="ECO:0000256" key="5">
    <source>
        <dbReference type="PIRNR" id="PIRNR038994"/>
    </source>
</evidence>
<dbReference type="InterPro" id="IPR032466">
    <property type="entry name" value="Metal_Hydrolase"/>
</dbReference>
<dbReference type="PANTHER" id="PTHR11113:SF14">
    <property type="entry name" value="N-ACETYLGLUCOSAMINE-6-PHOSPHATE DEACETYLASE"/>
    <property type="match status" value="1"/>
</dbReference>
<keyword evidence="3 5" id="KW-0378">Hydrolase</keyword>
<gene>
    <name evidence="7" type="primary">nagA</name>
    <name evidence="7" type="ORF">GCM10009851_27330</name>
</gene>
<dbReference type="InterPro" id="IPR011059">
    <property type="entry name" value="Metal-dep_hydrolase_composite"/>
</dbReference>